<reference evidence="2 3" key="1">
    <citation type="journal article" date="2014" name="Int. J. Syst. Evol. Microbiol.">
        <title>Complete genome sequence of Corynebacterium casei LMG S-19264T (=DSM 44701T), isolated from a smear-ripened cheese.</title>
        <authorList>
            <consortium name="US DOE Joint Genome Institute (JGI-PGF)"/>
            <person name="Walter F."/>
            <person name="Albersmeier A."/>
            <person name="Kalinowski J."/>
            <person name="Ruckert C."/>
        </authorList>
    </citation>
    <scope>NUCLEOTIDE SEQUENCE [LARGE SCALE GENOMIC DNA]</scope>
    <source>
        <strain evidence="2 3">JCM 4255</strain>
    </source>
</reference>
<sequence length="334" mass="35997">MREGVESRVQKAYSARSKYVYGDLLADQKEAELRELRLLVRQVVLRWLILTPCDTQDLAPRLDAAADCTSWARAVDEPLRAFSRSHRHRTASGAEPSTAAVTAIVAHSRDAVRSAPGCTTKSPLSRQGYRGRVNGSNAPAGSVAPTWRPDVPGALLSLLGTDERAVAFFAGVADLDATDPDSHVLEEGVRLASGARLEQFARAGSGDAFCFVGEGGEERPVVYVGLDGEAGLLALGLPELVQLCLVAPWWRDAPGRTPEELQAIADEYRQDVPDFARRRDRAARALGIDLDELPSEATVLARLVERSRGPVAAAYLVVGYEGDPLDPLFNTACP</sequence>
<accession>A0A7G1NQH4</accession>
<dbReference type="Proteomes" id="UP000516373">
    <property type="component" value="Chromosome"/>
</dbReference>
<evidence type="ECO:0000313" key="2">
    <source>
        <dbReference type="EMBL" id="BCL25089.1"/>
    </source>
</evidence>
<dbReference type="AlphaFoldDB" id="A0A7G1NQH4"/>
<dbReference type="KEGG" id="stui:GCM10017668_69320"/>
<evidence type="ECO:0000313" key="3">
    <source>
        <dbReference type="Proteomes" id="UP000516373"/>
    </source>
</evidence>
<organism evidence="2 3">
    <name type="scientific">Streptomyces tuirus</name>
    <dbReference type="NCBI Taxonomy" id="68278"/>
    <lineage>
        <taxon>Bacteria</taxon>
        <taxon>Bacillati</taxon>
        <taxon>Actinomycetota</taxon>
        <taxon>Actinomycetes</taxon>
        <taxon>Kitasatosporales</taxon>
        <taxon>Streptomycetaceae</taxon>
        <taxon>Streptomyces</taxon>
    </lineage>
</organism>
<feature type="region of interest" description="Disordered" evidence="1">
    <location>
        <begin position="112"/>
        <end position="131"/>
    </location>
</feature>
<dbReference type="EMBL" id="AP023439">
    <property type="protein sequence ID" value="BCL25089.1"/>
    <property type="molecule type" value="Genomic_DNA"/>
</dbReference>
<name>A0A7G1NQH4_9ACTN</name>
<proteinExistence type="predicted"/>
<protein>
    <submittedName>
        <fullName evidence="2">Uncharacterized protein</fullName>
    </submittedName>
</protein>
<gene>
    <name evidence="2" type="ORF">GCM10017668_69320</name>
</gene>
<evidence type="ECO:0000256" key="1">
    <source>
        <dbReference type="SAM" id="MobiDB-lite"/>
    </source>
</evidence>